<dbReference type="InterPro" id="IPR020568">
    <property type="entry name" value="Ribosomal_Su5_D2-typ_SF"/>
</dbReference>
<dbReference type="EMBL" id="LT598492">
    <property type="protein sequence ID" value="SCW00954.1"/>
    <property type="molecule type" value="Genomic_DNA"/>
</dbReference>
<dbReference type="GO" id="GO:0005730">
    <property type="term" value="C:nucleolus"/>
    <property type="evidence" value="ECO:0007669"/>
    <property type="project" value="UniProtKB-SubCell"/>
</dbReference>
<dbReference type="GO" id="GO:0000467">
    <property type="term" value="P:exonucleolytic trimming to generate mature 3'-end of 5.8S rRNA from tricistronic rRNA transcript (SSU-rRNA, 5.8S rRNA, LSU-rRNA)"/>
    <property type="evidence" value="ECO:0007669"/>
    <property type="project" value="UniProtKB-ARBA"/>
</dbReference>
<dbReference type="Gene3D" id="3.30.230.70">
    <property type="entry name" value="GHMP Kinase, N-terminal domain"/>
    <property type="match status" value="1"/>
</dbReference>
<evidence type="ECO:0000313" key="10">
    <source>
        <dbReference type="EMBL" id="SCW00954.1"/>
    </source>
</evidence>
<dbReference type="InterPro" id="IPR027408">
    <property type="entry name" value="PNPase/RNase_PH_dom_sf"/>
</dbReference>
<keyword evidence="5" id="KW-0698">rRNA processing</keyword>
<dbReference type="GO" id="GO:0071051">
    <property type="term" value="P:poly(A)-dependent snoRNA 3'-end processing"/>
    <property type="evidence" value="ECO:0007669"/>
    <property type="project" value="TreeGrafter"/>
</dbReference>
<accession>A0A1G4MB66</accession>
<name>A0A1G4MB66_LACFM</name>
<dbReference type="SUPFAM" id="SSF54211">
    <property type="entry name" value="Ribosomal protein S5 domain 2-like"/>
    <property type="match status" value="1"/>
</dbReference>
<dbReference type="GO" id="GO:0034475">
    <property type="term" value="P:U4 snRNA 3'-end processing"/>
    <property type="evidence" value="ECO:0007669"/>
    <property type="project" value="TreeGrafter"/>
</dbReference>
<dbReference type="GO" id="GO:0071038">
    <property type="term" value="P:TRAMP-dependent tRNA surveillance pathway"/>
    <property type="evidence" value="ECO:0007669"/>
    <property type="project" value="UniProtKB-ARBA"/>
</dbReference>
<comment type="similarity">
    <text evidence="3">Belongs to the RNase PH family.</text>
</comment>
<evidence type="ECO:0000256" key="2">
    <source>
        <dbReference type="ARBA" id="ARBA00004496"/>
    </source>
</evidence>
<gene>
    <name evidence="10" type="ORF">LAFE_0D01816G</name>
</gene>
<comment type="subcellular location">
    <subcellularLocation>
        <location evidence="2">Cytoplasm</location>
    </subcellularLocation>
    <subcellularLocation>
        <location evidence="1">Nucleus</location>
    </subcellularLocation>
</comment>
<evidence type="ECO:0000313" key="11">
    <source>
        <dbReference type="Proteomes" id="UP000190831"/>
    </source>
</evidence>
<evidence type="ECO:0000256" key="8">
    <source>
        <dbReference type="ARBA" id="ARBA00023242"/>
    </source>
</evidence>
<dbReference type="PANTHER" id="PTHR11953:SF2">
    <property type="entry name" value="EXOSOME COMPLEX COMPONENT MTR3"/>
    <property type="match status" value="1"/>
</dbReference>
<dbReference type="GO" id="GO:0003723">
    <property type="term" value="F:RNA binding"/>
    <property type="evidence" value="ECO:0007669"/>
    <property type="project" value="UniProtKB-KW"/>
</dbReference>
<dbReference type="InterPro" id="IPR050080">
    <property type="entry name" value="RNase_PH"/>
</dbReference>
<evidence type="ECO:0000256" key="5">
    <source>
        <dbReference type="ARBA" id="ARBA00022552"/>
    </source>
</evidence>
<dbReference type="AlphaFoldDB" id="A0A1G4MB66"/>
<dbReference type="GO" id="GO:0016075">
    <property type="term" value="P:rRNA catabolic process"/>
    <property type="evidence" value="ECO:0007669"/>
    <property type="project" value="TreeGrafter"/>
</dbReference>
<dbReference type="OMA" id="ILPTCIN"/>
<sequence length="236" mass="26240">MSVSDRRRILGPTNARPIQFAPLNEDSKKIDTERKNLNKSVFIENGLVSNSNGSSYLETRDSNGIEYPTLLLTSVYGPRPTRGSFNSKASLTIQFKEVTAENFPTGELKELCNFLTNIFNAVINLAGYPKSGIDIFLNLIQHEGPSGEYSREAILPTCINGITLALVDAGIEIFDMVSAGSYNGTVVSFTKNGEEIVGLWKDTGDVEDLVETIEKCKEQYYQNRSTMIKYLMQNKK</sequence>
<dbReference type="InterPro" id="IPR001247">
    <property type="entry name" value="ExoRNase_PH_dom1"/>
</dbReference>
<keyword evidence="6" id="KW-0271">Exosome</keyword>
<keyword evidence="8" id="KW-0539">Nucleus</keyword>
<evidence type="ECO:0000259" key="9">
    <source>
        <dbReference type="Pfam" id="PF01138"/>
    </source>
</evidence>
<dbReference type="STRING" id="4955.A0A1G4MB66"/>
<feature type="domain" description="Exoribonuclease phosphorolytic" evidence="9">
    <location>
        <begin position="40"/>
        <end position="172"/>
    </location>
</feature>
<keyword evidence="7" id="KW-0694">RNA-binding</keyword>
<dbReference type="GO" id="GO:0000177">
    <property type="term" value="C:cytoplasmic exosome (RNase complex)"/>
    <property type="evidence" value="ECO:0007669"/>
    <property type="project" value="TreeGrafter"/>
</dbReference>
<dbReference type="PANTHER" id="PTHR11953">
    <property type="entry name" value="EXOSOME COMPLEX COMPONENT"/>
    <property type="match status" value="1"/>
</dbReference>
<keyword evidence="4" id="KW-0963">Cytoplasm</keyword>
<keyword evidence="11" id="KW-1185">Reference proteome</keyword>
<reference evidence="10 11" key="1">
    <citation type="submission" date="2016-03" db="EMBL/GenBank/DDBJ databases">
        <authorList>
            <person name="Devillers H."/>
        </authorList>
    </citation>
    <scope>NUCLEOTIDE SEQUENCE [LARGE SCALE GENOMIC DNA]</scope>
    <source>
        <strain evidence="10">CBS 6772</strain>
    </source>
</reference>
<evidence type="ECO:0000256" key="7">
    <source>
        <dbReference type="ARBA" id="ARBA00022884"/>
    </source>
</evidence>
<evidence type="ECO:0000256" key="3">
    <source>
        <dbReference type="ARBA" id="ARBA00006678"/>
    </source>
</evidence>
<dbReference type="GO" id="GO:0071028">
    <property type="term" value="P:nuclear mRNA surveillance"/>
    <property type="evidence" value="ECO:0007669"/>
    <property type="project" value="TreeGrafter"/>
</dbReference>
<dbReference type="OrthoDB" id="2504340at2759"/>
<dbReference type="Proteomes" id="UP000190831">
    <property type="component" value="Chromosome D"/>
</dbReference>
<dbReference type="Pfam" id="PF01138">
    <property type="entry name" value="RNase_PH"/>
    <property type="match status" value="1"/>
</dbReference>
<evidence type="ECO:0000256" key="6">
    <source>
        <dbReference type="ARBA" id="ARBA00022835"/>
    </source>
</evidence>
<evidence type="ECO:0000256" key="4">
    <source>
        <dbReference type="ARBA" id="ARBA00022490"/>
    </source>
</evidence>
<protein>
    <submittedName>
        <fullName evidence="10">LAFE_0D01816g1_1</fullName>
    </submittedName>
</protein>
<organism evidence="10 11">
    <name type="scientific">Lachancea fermentati</name>
    <name type="common">Zygosaccharomyces fermentati</name>
    <dbReference type="NCBI Taxonomy" id="4955"/>
    <lineage>
        <taxon>Eukaryota</taxon>
        <taxon>Fungi</taxon>
        <taxon>Dikarya</taxon>
        <taxon>Ascomycota</taxon>
        <taxon>Saccharomycotina</taxon>
        <taxon>Saccharomycetes</taxon>
        <taxon>Saccharomycetales</taxon>
        <taxon>Saccharomycetaceae</taxon>
        <taxon>Lachancea</taxon>
    </lineage>
</organism>
<proteinExistence type="inferred from homology"/>
<dbReference type="GO" id="GO:0000176">
    <property type="term" value="C:nuclear exosome (RNase complex)"/>
    <property type="evidence" value="ECO:0007669"/>
    <property type="project" value="UniProtKB-ARBA"/>
</dbReference>
<evidence type="ECO:0000256" key="1">
    <source>
        <dbReference type="ARBA" id="ARBA00004123"/>
    </source>
</evidence>